<organism evidence="14 15">
    <name type="scientific">Chlorella vulgaris</name>
    <name type="common">Green alga</name>
    <dbReference type="NCBI Taxonomy" id="3077"/>
    <lineage>
        <taxon>Eukaryota</taxon>
        <taxon>Viridiplantae</taxon>
        <taxon>Chlorophyta</taxon>
        <taxon>core chlorophytes</taxon>
        <taxon>Trebouxiophyceae</taxon>
        <taxon>Chlorellales</taxon>
        <taxon>Chlorellaceae</taxon>
        <taxon>Chlorella clade</taxon>
        <taxon>Chlorella</taxon>
    </lineage>
</organism>
<dbReference type="Proteomes" id="UP001055712">
    <property type="component" value="Unassembled WGS sequence"/>
</dbReference>
<reference evidence="14" key="1">
    <citation type="journal article" date="2019" name="Plant J.">
        <title>Chlorella vulgaris genome assembly and annotation reveals the molecular basis for metabolic acclimation to high light conditions.</title>
        <authorList>
            <person name="Cecchin M."/>
            <person name="Marcolungo L."/>
            <person name="Rossato M."/>
            <person name="Girolomoni L."/>
            <person name="Cosentino E."/>
            <person name="Cuine S."/>
            <person name="Li-Beisson Y."/>
            <person name="Delledonne M."/>
            <person name="Ballottari M."/>
        </authorList>
    </citation>
    <scope>NUCLEOTIDE SEQUENCE</scope>
    <source>
        <strain evidence="14">211/11P</strain>
    </source>
</reference>
<feature type="signal peptide" evidence="13">
    <location>
        <begin position="1"/>
        <end position="20"/>
    </location>
</feature>
<keyword evidence="9" id="KW-0675">Receptor</keyword>
<evidence type="ECO:0000256" key="10">
    <source>
        <dbReference type="ARBA" id="ARBA00023180"/>
    </source>
</evidence>
<feature type="transmembrane region" description="Helical" evidence="12">
    <location>
        <begin position="528"/>
        <end position="549"/>
    </location>
</feature>
<feature type="region of interest" description="Disordered" evidence="11">
    <location>
        <begin position="250"/>
        <end position="300"/>
    </location>
</feature>
<keyword evidence="7 12" id="KW-1133">Transmembrane helix</keyword>
<comment type="subcellular location">
    <subcellularLocation>
        <location evidence="2">Cytoplasm</location>
        <location evidence="2">Cytoskeleton</location>
        <location evidence="2">Cilium axoneme</location>
    </subcellularLocation>
    <subcellularLocation>
        <location evidence="1">Membrane</location>
        <topology evidence="1">Single-pass membrane protein</topology>
    </subcellularLocation>
</comment>
<evidence type="ECO:0000256" key="11">
    <source>
        <dbReference type="SAM" id="MobiDB-lite"/>
    </source>
</evidence>
<evidence type="ECO:0000256" key="3">
    <source>
        <dbReference type="ARBA" id="ARBA00022614"/>
    </source>
</evidence>
<feature type="region of interest" description="Disordered" evidence="11">
    <location>
        <begin position="706"/>
        <end position="731"/>
    </location>
</feature>
<evidence type="ECO:0008006" key="16">
    <source>
        <dbReference type="Google" id="ProtNLM"/>
    </source>
</evidence>
<comment type="caution">
    <text evidence="14">The sequence shown here is derived from an EMBL/GenBank/DDBJ whole genome shotgun (WGS) entry which is preliminary data.</text>
</comment>
<evidence type="ECO:0000313" key="14">
    <source>
        <dbReference type="EMBL" id="KAI3424711.1"/>
    </source>
</evidence>
<dbReference type="AlphaFoldDB" id="A0A9D4TG15"/>
<feature type="compositionally biased region" description="Gly residues" evidence="11">
    <location>
        <begin position="585"/>
        <end position="604"/>
    </location>
</feature>
<proteinExistence type="predicted"/>
<evidence type="ECO:0000256" key="13">
    <source>
        <dbReference type="SAM" id="SignalP"/>
    </source>
</evidence>
<feature type="compositionally biased region" description="Gly residues" evidence="11">
    <location>
        <begin position="648"/>
        <end position="657"/>
    </location>
</feature>
<evidence type="ECO:0000313" key="15">
    <source>
        <dbReference type="Proteomes" id="UP001055712"/>
    </source>
</evidence>
<evidence type="ECO:0000256" key="12">
    <source>
        <dbReference type="SAM" id="Phobius"/>
    </source>
</evidence>
<evidence type="ECO:0000256" key="7">
    <source>
        <dbReference type="ARBA" id="ARBA00022989"/>
    </source>
</evidence>
<dbReference type="Gene3D" id="3.80.10.10">
    <property type="entry name" value="Ribonuclease Inhibitor"/>
    <property type="match status" value="2"/>
</dbReference>
<name>A0A9D4TG15_CHLVU</name>
<feature type="region of interest" description="Disordered" evidence="11">
    <location>
        <begin position="563"/>
        <end position="604"/>
    </location>
</feature>
<feature type="compositionally biased region" description="Low complexity" evidence="11">
    <location>
        <begin position="269"/>
        <end position="299"/>
    </location>
</feature>
<evidence type="ECO:0000256" key="5">
    <source>
        <dbReference type="ARBA" id="ARBA00022729"/>
    </source>
</evidence>
<feature type="chain" id="PRO_5038890831" description="Leucine-rich repeat-containing N-terminal plant-type domain-containing protein" evidence="13">
    <location>
        <begin position="21"/>
        <end position="731"/>
    </location>
</feature>
<dbReference type="OrthoDB" id="10668377at2759"/>
<keyword evidence="8 12" id="KW-0472">Membrane</keyword>
<dbReference type="SUPFAM" id="SSF52058">
    <property type="entry name" value="L domain-like"/>
    <property type="match status" value="1"/>
</dbReference>
<keyword evidence="3" id="KW-0433">Leucine-rich repeat</keyword>
<keyword evidence="10" id="KW-0325">Glycoprotein</keyword>
<accession>A0A9D4TG15</accession>
<keyword evidence="6" id="KW-0677">Repeat</keyword>
<sequence>MGRRTAAAAAAVVLALLGHAQLVAPTAATAAEKQEKAEETAVMLRLRELARFAASPEVAAWQGWLVDDTSPPCSWHRVTCNEQGRITQLALWARPLQPFMPQGTVMDNATLAAAYDVLADFTKLQWLADLAIGFDFLPPGCMAPQWCQPGALPRLTRLSISARCLKGNLPDIQPGAMPALETLLLSFRARETPLLPASWGSTADTLPALRSLHMNFLHAAVRLPPEWGQGFKSLEVLKLNGYWDHTIPQLDPGDADTAAPVDGNPPPTAAAATAAAATDDGGGNTSAAGHGSPAAAVAPKGGGLPPAWAAGFPRLSELTLTGLAVGGSLPAAWAAASSFPALHSLSLGDLDLTGTLPPHLFINHPLLSSLWLRKNELSGSLPGAWAVQQLHVLDVGDNRLRGQLFPDAWLAPGALPNLHVLGLSFNPNLTGTLPAQLPLPALRQLELEGVNIQGSVPEGWCKAPFAPPLFKLWVNVSGGPKHTLPAPPLPPCAVALAQQLADSAGMPAQQQPNGTVAGAVDPEPAREMLMMIVLATLLPLAVAAAAVAAGRAFWKRRLRCMAHTQQQQQQRDRESLLRRGRGSDGRAGGGSGGGAATTGASGSGAGRWARLAAVVRSMVGSNRAGIELMPAGQLPSALVHQLGRHRGSAGGAAGGGASAAFRSSSSHHSGLPAPGVSAASSCSEGSLAHCQHASVADAQRLFGGHLNSTPAAEKDSSSSGIHGSSDGSLSK</sequence>
<feature type="compositionally biased region" description="Low complexity" evidence="11">
    <location>
        <begin position="658"/>
        <end position="670"/>
    </location>
</feature>
<dbReference type="PANTHER" id="PTHR27000">
    <property type="entry name" value="LEUCINE-RICH REPEAT RECEPTOR-LIKE PROTEIN KINASE FAMILY PROTEIN-RELATED"/>
    <property type="match status" value="1"/>
</dbReference>
<evidence type="ECO:0000256" key="1">
    <source>
        <dbReference type="ARBA" id="ARBA00004167"/>
    </source>
</evidence>
<dbReference type="GO" id="GO:0016020">
    <property type="term" value="C:membrane"/>
    <property type="evidence" value="ECO:0007669"/>
    <property type="project" value="UniProtKB-SubCell"/>
</dbReference>
<dbReference type="PANTHER" id="PTHR27000:SF642">
    <property type="entry name" value="INACTIVE LEUCINE-RICH REPEAT RECEPTOR KINASE XIAO-RELATED"/>
    <property type="match status" value="1"/>
</dbReference>
<keyword evidence="5 13" id="KW-0732">Signal</keyword>
<evidence type="ECO:0000256" key="4">
    <source>
        <dbReference type="ARBA" id="ARBA00022692"/>
    </source>
</evidence>
<protein>
    <recommendedName>
        <fullName evidence="16">Leucine-rich repeat-containing N-terminal plant-type domain-containing protein</fullName>
    </recommendedName>
</protein>
<evidence type="ECO:0000256" key="9">
    <source>
        <dbReference type="ARBA" id="ARBA00023170"/>
    </source>
</evidence>
<dbReference type="GO" id="GO:0005930">
    <property type="term" value="C:axoneme"/>
    <property type="evidence" value="ECO:0007669"/>
    <property type="project" value="UniProtKB-SubCell"/>
</dbReference>
<keyword evidence="4 12" id="KW-0812">Transmembrane</keyword>
<feature type="region of interest" description="Disordered" evidence="11">
    <location>
        <begin position="645"/>
        <end position="678"/>
    </location>
</feature>
<evidence type="ECO:0000256" key="2">
    <source>
        <dbReference type="ARBA" id="ARBA00004430"/>
    </source>
</evidence>
<dbReference type="InterPro" id="IPR032675">
    <property type="entry name" value="LRR_dom_sf"/>
</dbReference>
<gene>
    <name evidence="14" type="ORF">D9Q98_008100</name>
</gene>
<reference evidence="14" key="2">
    <citation type="submission" date="2020-11" db="EMBL/GenBank/DDBJ databases">
        <authorList>
            <person name="Cecchin M."/>
            <person name="Marcolungo L."/>
            <person name="Rossato M."/>
            <person name="Girolomoni L."/>
            <person name="Cosentino E."/>
            <person name="Cuine S."/>
            <person name="Li-Beisson Y."/>
            <person name="Delledonne M."/>
            <person name="Ballottari M."/>
        </authorList>
    </citation>
    <scope>NUCLEOTIDE SEQUENCE</scope>
    <source>
        <strain evidence="14">211/11P</strain>
        <tissue evidence="14">Whole cell</tissue>
    </source>
</reference>
<keyword evidence="15" id="KW-1185">Reference proteome</keyword>
<evidence type="ECO:0000256" key="6">
    <source>
        <dbReference type="ARBA" id="ARBA00022737"/>
    </source>
</evidence>
<feature type="compositionally biased region" description="Low complexity" evidence="11">
    <location>
        <begin position="717"/>
        <end position="731"/>
    </location>
</feature>
<dbReference type="EMBL" id="SIDB01000012">
    <property type="protein sequence ID" value="KAI3424711.1"/>
    <property type="molecule type" value="Genomic_DNA"/>
</dbReference>
<evidence type="ECO:0000256" key="8">
    <source>
        <dbReference type="ARBA" id="ARBA00023136"/>
    </source>
</evidence>
<feature type="compositionally biased region" description="Basic and acidic residues" evidence="11">
    <location>
        <begin position="570"/>
        <end position="584"/>
    </location>
</feature>